<feature type="signal peptide" evidence="2">
    <location>
        <begin position="1"/>
        <end position="21"/>
    </location>
</feature>
<evidence type="ECO:0000256" key="2">
    <source>
        <dbReference type="SAM" id="SignalP"/>
    </source>
</evidence>
<feature type="region of interest" description="Disordered" evidence="1">
    <location>
        <begin position="141"/>
        <end position="162"/>
    </location>
</feature>
<proteinExistence type="predicted"/>
<gene>
    <name evidence="3" type="ORF">ACFSAG_12710</name>
</gene>
<dbReference type="InterPro" id="IPR011990">
    <property type="entry name" value="TPR-like_helical_dom_sf"/>
</dbReference>
<evidence type="ECO:0000256" key="1">
    <source>
        <dbReference type="SAM" id="MobiDB-lite"/>
    </source>
</evidence>
<sequence>MNFKYFLTAAVVAAAVPSVQAQDANVEGRVVKLEKEMKAVQRKVFPDGAGKFFEPEIQADAAKPTSTAAPSGSAVTDLIARVDALESQLATLTGQVETQNVAIKAMDARINALEVAKVQQPVPVATNAVVESDTKVAVAPAKTEPAPKAATPAKTPAPVAKATPARTTAVAAIERPSTGDAFEDSYSYGFRLWEAKFYPEAQVQLQDTVTKFPKHKRASYARNLLGRAWLDDGKPATAVKVFYDNYKNDPKGDRAPESLYFLGDALAQLGKAPEACEAFGQLASAYPSEASGRLAARLADGRKKAKCK</sequence>
<protein>
    <recommendedName>
        <fullName evidence="5">Tetratricopeptide repeat protein</fullName>
    </recommendedName>
</protein>
<reference evidence="4" key="1">
    <citation type="journal article" date="2019" name="Int. J. Syst. Evol. Microbiol.">
        <title>The Global Catalogue of Microorganisms (GCM) 10K type strain sequencing project: providing services to taxonomists for standard genome sequencing and annotation.</title>
        <authorList>
            <consortium name="The Broad Institute Genomics Platform"/>
            <consortium name="The Broad Institute Genome Sequencing Center for Infectious Disease"/>
            <person name="Wu L."/>
            <person name="Ma J."/>
        </authorList>
    </citation>
    <scope>NUCLEOTIDE SEQUENCE [LARGE SCALE GENOMIC DNA]</scope>
    <source>
        <strain evidence="4">CGMCC 1.12449</strain>
    </source>
</reference>
<evidence type="ECO:0000313" key="4">
    <source>
        <dbReference type="Proteomes" id="UP001597215"/>
    </source>
</evidence>
<evidence type="ECO:0000313" key="3">
    <source>
        <dbReference type="EMBL" id="MFD1767700.1"/>
    </source>
</evidence>
<organism evidence="3 4">
    <name type="scientific">Sphingorhabdus buctiana</name>
    <dbReference type="NCBI Taxonomy" id="1508805"/>
    <lineage>
        <taxon>Bacteria</taxon>
        <taxon>Pseudomonadati</taxon>
        <taxon>Pseudomonadota</taxon>
        <taxon>Alphaproteobacteria</taxon>
        <taxon>Sphingomonadales</taxon>
        <taxon>Sphingomonadaceae</taxon>
        <taxon>Sphingorhabdus</taxon>
    </lineage>
</organism>
<keyword evidence="2" id="KW-0732">Signal</keyword>
<dbReference type="EMBL" id="JBHUEL010000011">
    <property type="protein sequence ID" value="MFD1767700.1"/>
    <property type="molecule type" value="Genomic_DNA"/>
</dbReference>
<keyword evidence="4" id="KW-1185">Reference proteome</keyword>
<dbReference type="Gene3D" id="1.20.5.340">
    <property type="match status" value="1"/>
</dbReference>
<evidence type="ECO:0008006" key="5">
    <source>
        <dbReference type="Google" id="ProtNLM"/>
    </source>
</evidence>
<dbReference type="SUPFAM" id="SSF48452">
    <property type="entry name" value="TPR-like"/>
    <property type="match status" value="1"/>
</dbReference>
<dbReference type="Gene3D" id="1.25.40.10">
    <property type="entry name" value="Tetratricopeptide repeat domain"/>
    <property type="match status" value="1"/>
</dbReference>
<dbReference type="Proteomes" id="UP001597215">
    <property type="component" value="Unassembled WGS sequence"/>
</dbReference>
<dbReference type="RefSeq" id="WP_381515456.1">
    <property type="nucleotide sequence ID" value="NZ_JBHUEL010000011.1"/>
</dbReference>
<feature type="chain" id="PRO_5046676074" description="Tetratricopeptide repeat protein" evidence="2">
    <location>
        <begin position="22"/>
        <end position="308"/>
    </location>
</feature>
<comment type="caution">
    <text evidence="3">The sequence shown here is derived from an EMBL/GenBank/DDBJ whole genome shotgun (WGS) entry which is preliminary data.</text>
</comment>
<name>A0ABW4MFY2_9SPHN</name>
<accession>A0ABW4MFY2</accession>